<dbReference type="Gene3D" id="4.10.410.10">
    <property type="entry name" value="Pancreatic trypsin inhibitor Kunitz domain"/>
    <property type="match status" value="1"/>
</dbReference>
<keyword evidence="3" id="KW-0732">Signal</keyword>
<dbReference type="SUPFAM" id="SSF57362">
    <property type="entry name" value="BPTI-like"/>
    <property type="match status" value="1"/>
</dbReference>
<reference evidence="5" key="1">
    <citation type="submission" date="2025-05" db="UniProtKB">
        <authorList>
            <consortium name="Ensembl"/>
        </authorList>
    </citation>
    <scope>IDENTIFICATION</scope>
</reference>
<feature type="chain" id="PRO_5044684254" description="BPTI/Kunitz inhibitor domain-containing protein" evidence="3">
    <location>
        <begin position="22"/>
        <end position="112"/>
    </location>
</feature>
<dbReference type="Ensembl" id="ENSSSCT00025086168.1">
    <property type="protein sequence ID" value="ENSSSCP00025037491.1"/>
    <property type="gene ID" value="ENSSSCG00025062951.1"/>
</dbReference>
<dbReference type="PROSITE" id="PS50279">
    <property type="entry name" value="BPTI_KUNITZ_2"/>
    <property type="match status" value="1"/>
</dbReference>
<evidence type="ECO:0000313" key="6">
    <source>
        <dbReference type="Proteomes" id="UP000694727"/>
    </source>
</evidence>
<dbReference type="CDD" id="cd22632">
    <property type="entry name" value="Kunitz_ELP-like"/>
    <property type="match status" value="1"/>
</dbReference>
<feature type="compositionally biased region" description="Basic and acidic residues" evidence="2">
    <location>
        <begin position="96"/>
        <end position="112"/>
    </location>
</feature>
<dbReference type="PANTHER" id="PTHR10083">
    <property type="entry name" value="KUNITZ-TYPE PROTEASE INHIBITOR-RELATED"/>
    <property type="match status" value="1"/>
</dbReference>
<dbReference type="InterPro" id="IPR050098">
    <property type="entry name" value="TFPI/VKTCI-like"/>
</dbReference>
<sequence>MKLSLSLALCLTLCLPGMASSASLKQEASQELFQTPPALCQLPPVGGPCKASLRRYFYNSTSAECELFMYGGCQGNANNFETTAICRRVCNPPGESSDRSRKRNGGDRLRDG</sequence>
<feature type="domain" description="BPTI/Kunitz inhibitor" evidence="4">
    <location>
        <begin position="40"/>
        <end position="90"/>
    </location>
</feature>
<dbReference type="InterPro" id="IPR002223">
    <property type="entry name" value="Kunitz_BPTI"/>
</dbReference>
<dbReference type="SMART" id="SM00131">
    <property type="entry name" value="KU"/>
    <property type="match status" value="1"/>
</dbReference>
<evidence type="ECO:0000259" key="4">
    <source>
        <dbReference type="PROSITE" id="PS50279"/>
    </source>
</evidence>
<dbReference type="Proteomes" id="UP000694723">
    <property type="component" value="Unplaced"/>
</dbReference>
<accession>A0A8D0T255</accession>
<dbReference type="Proteomes" id="UP000694727">
    <property type="component" value="Unplaced"/>
</dbReference>
<gene>
    <name evidence="5" type="primary">LOC100513767</name>
</gene>
<organism evidence="5 6">
    <name type="scientific">Sus scrofa</name>
    <name type="common">Pig</name>
    <dbReference type="NCBI Taxonomy" id="9823"/>
    <lineage>
        <taxon>Eukaryota</taxon>
        <taxon>Metazoa</taxon>
        <taxon>Chordata</taxon>
        <taxon>Craniata</taxon>
        <taxon>Vertebrata</taxon>
        <taxon>Euteleostomi</taxon>
        <taxon>Mammalia</taxon>
        <taxon>Eutheria</taxon>
        <taxon>Laurasiatheria</taxon>
        <taxon>Artiodactyla</taxon>
        <taxon>Suina</taxon>
        <taxon>Suidae</taxon>
        <taxon>Sus</taxon>
    </lineage>
</organism>
<protein>
    <recommendedName>
        <fullName evidence="4">BPTI/Kunitz inhibitor domain-containing protein</fullName>
    </recommendedName>
</protein>
<evidence type="ECO:0000256" key="1">
    <source>
        <dbReference type="ARBA" id="ARBA00023157"/>
    </source>
</evidence>
<dbReference type="AlphaFoldDB" id="A0A8D0T255"/>
<evidence type="ECO:0000256" key="2">
    <source>
        <dbReference type="SAM" id="MobiDB-lite"/>
    </source>
</evidence>
<evidence type="ECO:0000256" key="3">
    <source>
        <dbReference type="SAM" id="SignalP"/>
    </source>
</evidence>
<dbReference type="Ensembl" id="ENSSSCT00060097086.1">
    <property type="protein sequence ID" value="ENSSSCP00060042096.1"/>
    <property type="gene ID" value="ENSSSCG00060071063.1"/>
</dbReference>
<dbReference type="InterPro" id="IPR036880">
    <property type="entry name" value="Kunitz_BPTI_sf"/>
</dbReference>
<dbReference type="GO" id="GO:0004867">
    <property type="term" value="F:serine-type endopeptidase inhibitor activity"/>
    <property type="evidence" value="ECO:0007669"/>
    <property type="project" value="InterPro"/>
</dbReference>
<feature type="region of interest" description="Disordered" evidence="2">
    <location>
        <begin position="91"/>
        <end position="112"/>
    </location>
</feature>
<dbReference type="PROSITE" id="PS00280">
    <property type="entry name" value="BPTI_KUNITZ_1"/>
    <property type="match status" value="1"/>
</dbReference>
<evidence type="ECO:0000313" key="5">
    <source>
        <dbReference type="Ensembl" id="ENSSSCP00025037491.1"/>
    </source>
</evidence>
<dbReference type="PANTHER" id="PTHR10083:SF380">
    <property type="entry name" value="COLOSTRUM TRYPSIN INHIBITOR"/>
    <property type="match status" value="1"/>
</dbReference>
<proteinExistence type="predicted"/>
<dbReference type="InterPro" id="IPR020901">
    <property type="entry name" value="Prtase_inh_Kunz-CS"/>
</dbReference>
<dbReference type="Pfam" id="PF00014">
    <property type="entry name" value="Kunitz_BPTI"/>
    <property type="match status" value="1"/>
</dbReference>
<keyword evidence="1" id="KW-1015">Disulfide bond</keyword>
<name>A0A8D0T255_PIG</name>
<dbReference type="Proteomes" id="UP000694571">
    <property type="component" value="Unplaced"/>
</dbReference>
<dbReference type="PRINTS" id="PR00759">
    <property type="entry name" value="BASICPTASE"/>
</dbReference>
<dbReference type="Ensembl" id="ENSSSCT00050092549.1">
    <property type="protein sequence ID" value="ENSSSCP00050039883.1"/>
    <property type="gene ID" value="ENSSSCG00050067843.1"/>
</dbReference>
<feature type="signal peptide" evidence="3">
    <location>
        <begin position="1"/>
        <end position="21"/>
    </location>
</feature>
<dbReference type="FunFam" id="4.10.410.10:FF:000004">
    <property type="entry name" value="Tissue factor pathway inhibitor"/>
    <property type="match status" value="1"/>
</dbReference>